<gene>
    <name evidence="1" type="ORF">GCM10023314_22740</name>
</gene>
<name>A0ABP9GPQ1_9FLAO</name>
<comment type="caution">
    <text evidence="1">The sequence shown here is derived from an EMBL/GenBank/DDBJ whole genome shotgun (WGS) entry which is preliminary data.</text>
</comment>
<evidence type="ECO:0000313" key="2">
    <source>
        <dbReference type="Proteomes" id="UP001501302"/>
    </source>
</evidence>
<sequence length="137" mass="15763">MVSPQSSIENEPKIIFLNYNIKKTSNGNKRIQFINKVIADGKLKNTKPNEEGVQGDLVCLQLDKKSNILQRNIVKNPLIKNIEFLDESKSFQRKEIDLDSTQFTIRLQLKPNTKHISIIDFSTFENQGKPLVKTQIH</sequence>
<dbReference type="EMBL" id="BAABJJ010000034">
    <property type="protein sequence ID" value="GAA4948911.1"/>
    <property type="molecule type" value="Genomic_DNA"/>
</dbReference>
<proteinExistence type="predicted"/>
<accession>A0ABP9GPQ1</accession>
<evidence type="ECO:0000313" key="1">
    <source>
        <dbReference type="EMBL" id="GAA4948911.1"/>
    </source>
</evidence>
<reference evidence="2" key="1">
    <citation type="journal article" date="2019" name="Int. J. Syst. Evol. Microbiol.">
        <title>The Global Catalogue of Microorganisms (GCM) 10K type strain sequencing project: providing services to taxonomists for standard genome sequencing and annotation.</title>
        <authorList>
            <consortium name="The Broad Institute Genomics Platform"/>
            <consortium name="The Broad Institute Genome Sequencing Center for Infectious Disease"/>
            <person name="Wu L."/>
            <person name="Ma J."/>
        </authorList>
    </citation>
    <scope>NUCLEOTIDE SEQUENCE [LARGE SCALE GENOMIC DNA]</scope>
    <source>
        <strain evidence="2">JCM 18285</strain>
    </source>
</reference>
<dbReference type="Proteomes" id="UP001501302">
    <property type="component" value="Unassembled WGS sequence"/>
</dbReference>
<protein>
    <submittedName>
        <fullName evidence="1">Uncharacterized protein</fullName>
    </submittedName>
</protein>
<keyword evidence="2" id="KW-1185">Reference proteome</keyword>
<organism evidence="1 2">
    <name type="scientific">Algibacter agarivorans</name>
    <dbReference type="NCBI Taxonomy" id="1109741"/>
    <lineage>
        <taxon>Bacteria</taxon>
        <taxon>Pseudomonadati</taxon>
        <taxon>Bacteroidota</taxon>
        <taxon>Flavobacteriia</taxon>
        <taxon>Flavobacteriales</taxon>
        <taxon>Flavobacteriaceae</taxon>
        <taxon>Algibacter</taxon>
    </lineage>
</organism>